<dbReference type="GO" id="GO:0015562">
    <property type="term" value="F:efflux transmembrane transporter activity"/>
    <property type="evidence" value="ECO:0007669"/>
    <property type="project" value="TreeGrafter"/>
</dbReference>
<dbReference type="InterPro" id="IPR058636">
    <property type="entry name" value="Beta-barrel_YknX"/>
</dbReference>
<evidence type="ECO:0008006" key="7">
    <source>
        <dbReference type="Google" id="ProtNLM"/>
    </source>
</evidence>
<feature type="transmembrane region" description="Helical" evidence="2">
    <location>
        <begin position="12"/>
        <end position="33"/>
    </location>
</feature>
<dbReference type="InterPro" id="IPR006143">
    <property type="entry name" value="RND_pump_MFP"/>
</dbReference>
<dbReference type="SUPFAM" id="SSF111369">
    <property type="entry name" value="HlyD-like secretion proteins"/>
    <property type="match status" value="1"/>
</dbReference>
<dbReference type="InterPro" id="IPR058627">
    <property type="entry name" value="MdtA-like_C"/>
</dbReference>
<evidence type="ECO:0000259" key="3">
    <source>
        <dbReference type="Pfam" id="PF25967"/>
    </source>
</evidence>
<dbReference type="EMBL" id="PEZK01000006">
    <property type="protein sequence ID" value="PIU02419.1"/>
    <property type="molecule type" value="Genomic_DNA"/>
</dbReference>
<dbReference type="NCBIfam" id="TIGR01730">
    <property type="entry name" value="RND_mfp"/>
    <property type="match status" value="1"/>
</dbReference>
<protein>
    <recommendedName>
        <fullName evidence="7">RND efflux pump membrane fusion protein barrel-sandwich domain-containing protein</fullName>
    </recommendedName>
</protein>
<dbReference type="AlphaFoldDB" id="A0A2M6XBP3"/>
<reference evidence="6" key="1">
    <citation type="submission" date="2017-09" db="EMBL/GenBank/DDBJ databases">
        <title>Depth-based differentiation of microbial function through sediment-hosted aquifers and enrichment of novel symbionts in the deep terrestrial subsurface.</title>
        <authorList>
            <person name="Probst A.J."/>
            <person name="Ladd B."/>
            <person name="Jarett J.K."/>
            <person name="Geller-Mcgrath D.E."/>
            <person name="Sieber C.M.K."/>
            <person name="Emerson J.B."/>
            <person name="Anantharaman K."/>
            <person name="Thomas B.C."/>
            <person name="Malmstrom R."/>
            <person name="Stieglmeier M."/>
            <person name="Klingl A."/>
            <person name="Woyke T."/>
            <person name="Ryan C.M."/>
            <person name="Banfield J.F."/>
        </authorList>
    </citation>
    <scope>NUCLEOTIDE SEQUENCE [LARGE SCALE GENOMIC DNA]</scope>
</reference>
<dbReference type="Gene3D" id="6.20.50.140">
    <property type="match status" value="1"/>
</dbReference>
<comment type="similarity">
    <text evidence="1">Belongs to the membrane fusion protein (MFP) (TC 8.A.1) family.</text>
</comment>
<dbReference type="PANTHER" id="PTHR30469">
    <property type="entry name" value="MULTIDRUG RESISTANCE PROTEIN MDTA"/>
    <property type="match status" value="1"/>
</dbReference>
<name>A0A2M6XBP3_9BACT</name>
<evidence type="ECO:0000259" key="4">
    <source>
        <dbReference type="Pfam" id="PF25990"/>
    </source>
</evidence>
<keyword evidence="2" id="KW-0472">Membrane</keyword>
<dbReference type="Pfam" id="PF25967">
    <property type="entry name" value="RND-MFP_C"/>
    <property type="match status" value="1"/>
</dbReference>
<evidence type="ECO:0000256" key="2">
    <source>
        <dbReference type="SAM" id="Phobius"/>
    </source>
</evidence>
<keyword evidence="2" id="KW-0812">Transmembrane</keyword>
<feature type="domain" description="YknX-like beta-barrel" evidence="4">
    <location>
        <begin position="213"/>
        <end position="281"/>
    </location>
</feature>
<dbReference type="Gene3D" id="2.40.50.100">
    <property type="match status" value="1"/>
</dbReference>
<dbReference type="GO" id="GO:1990281">
    <property type="term" value="C:efflux pump complex"/>
    <property type="evidence" value="ECO:0007669"/>
    <property type="project" value="TreeGrafter"/>
</dbReference>
<sequence>MKKIWFLIKNHVLLAVVLVGILVVVGVVATRLIRAATTPLTKKYQTAVVTQQDISQIVSASGSVEAENKATLKFPTSGRLAWVGVQEGDWVKPWQVLASLDKHDLEKTLVRALRDYALERNDFEQEYRVTYQGQTPQTALTDTVKRLLEKNQWDLDKAVADVEIADYAVKMATLTSPIEGLVTEIKNAVPGSNIVYTTTEFTVVNPKVMKFVANADELDIGKIQLGQSVTVFLDAYPDEEFTGTVKQIGFSALTTSGGGTAFPLEIILGSNADYRFKDGMNGDCEITIAQKPAVLVVPYEAVKQKDDYQYVAVIDGRQIQEIKVETGLESDSQIEISHGLQEGQIVITGDES</sequence>
<feature type="domain" description="Multidrug resistance protein MdtA-like C-terminal permuted SH3" evidence="3">
    <location>
        <begin position="294"/>
        <end position="349"/>
    </location>
</feature>
<evidence type="ECO:0000313" key="5">
    <source>
        <dbReference type="EMBL" id="PIU02419.1"/>
    </source>
</evidence>
<keyword evidence="2" id="KW-1133">Transmembrane helix</keyword>
<dbReference type="PANTHER" id="PTHR30469:SF33">
    <property type="entry name" value="SLR1207 PROTEIN"/>
    <property type="match status" value="1"/>
</dbReference>
<dbReference type="Pfam" id="PF25990">
    <property type="entry name" value="Beta-barrel_YknX"/>
    <property type="match status" value="1"/>
</dbReference>
<comment type="caution">
    <text evidence="5">The sequence shown here is derived from an EMBL/GenBank/DDBJ whole genome shotgun (WGS) entry which is preliminary data.</text>
</comment>
<evidence type="ECO:0000256" key="1">
    <source>
        <dbReference type="ARBA" id="ARBA00009477"/>
    </source>
</evidence>
<organism evidence="5 6">
    <name type="scientific">Candidatus Shapirobacteria bacterium CG09_land_8_20_14_0_10_49_15</name>
    <dbReference type="NCBI Taxonomy" id="1974482"/>
    <lineage>
        <taxon>Bacteria</taxon>
        <taxon>Candidatus Shapironibacteriota</taxon>
    </lineage>
</organism>
<proteinExistence type="inferred from homology"/>
<dbReference type="Gene3D" id="2.40.30.170">
    <property type="match status" value="1"/>
</dbReference>
<evidence type="ECO:0000313" key="6">
    <source>
        <dbReference type="Proteomes" id="UP000231214"/>
    </source>
</evidence>
<dbReference type="Proteomes" id="UP000231214">
    <property type="component" value="Unassembled WGS sequence"/>
</dbReference>
<gene>
    <name evidence="5" type="ORF">COT66_00325</name>
</gene>
<accession>A0A2M6XBP3</accession>